<dbReference type="CDD" id="cd09113">
    <property type="entry name" value="PLDc_ymdC_like_2"/>
    <property type="match status" value="1"/>
</dbReference>
<reference evidence="3 4" key="1">
    <citation type="submission" date="2024-11" db="EMBL/GenBank/DDBJ databases">
        <title>First Report of Moraxella oculi in Brazil in an Infectious Bovine Keratoconjunctivitis Outbreak.</title>
        <authorList>
            <person name="Carvalho C.V."/>
            <person name="Domingues R."/>
            <person name="Coutinho C."/>
            <person name="Honorio N.T.B.S."/>
            <person name="Faza D.R.L.R."/>
            <person name="Carvalho W.A."/>
            <person name="Machado A.B.F."/>
            <person name="Martins M.F."/>
            <person name="Gaspar E.B."/>
        </authorList>
    </citation>
    <scope>NUCLEOTIDE SEQUENCE [LARGE SCALE GENOMIC DNA]</scope>
    <source>
        <strain evidence="3 4">2117LE</strain>
    </source>
</reference>
<keyword evidence="1" id="KW-0812">Transmembrane</keyword>
<dbReference type="InterPro" id="IPR001736">
    <property type="entry name" value="PLipase_D/transphosphatidylase"/>
</dbReference>
<dbReference type="RefSeq" id="WP_407069185.1">
    <property type="nucleotide sequence ID" value="NZ_JBJJXE010000009.1"/>
</dbReference>
<keyword evidence="1" id="KW-0472">Membrane</keyword>
<dbReference type="SUPFAM" id="SSF56024">
    <property type="entry name" value="Phospholipase D/nuclease"/>
    <property type="match status" value="2"/>
</dbReference>
<evidence type="ECO:0000313" key="4">
    <source>
        <dbReference type="Proteomes" id="UP001624684"/>
    </source>
</evidence>
<accession>A0ABW8U7G8</accession>
<keyword evidence="4" id="KW-1185">Reference proteome</keyword>
<comment type="caution">
    <text evidence="3">The sequence shown here is derived from an EMBL/GenBank/DDBJ whole genome shotgun (WGS) entry which is preliminary data.</text>
</comment>
<dbReference type="CDD" id="cd09111">
    <property type="entry name" value="PLDc_ymdC_like_1"/>
    <property type="match status" value="1"/>
</dbReference>
<dbReference type="PANTHER" id="PTHR21248:SF12">
    <property type="entry name" value="CARDIOLIPIN SYNTHASE C"/>
    <property type="match status" value="1"/>
</dbReference>
<feature type="domain" description="PLD phosphodiesterase" evidence="2">
    <location>
        <begin position="407"/>
        <end position="434"/>
    </location>
</feature>
<dbReference type="Gene3D" id="3.30.870.10">
    <property type="entry name" value="Endonuclease Chain A"/>
    <property type="match status" value="2"/>
</dbReference>
<protein>
    <submittedName>
        <fullName evidence="3">Phospholipase D family protein</fullName>
    </submittedName>
</protein>
<evidence type="ECO:0000256" key="1">
    <source>
        <dbReference type="SAM" id="Phobius"/>
    </source>
</evidence>
<dbReference type="Pfam" id="PF13091">
    <property type="entry name" value="PLDc_2"/>
    <property type="match status" value="2"/>
</dbReference>
<keyword evidence="1" id="KW-1133">Transmembrane helix</keyword>
<name>A0ABW8U7G8_9GAMM</name>
<gene>
    <name evidence="3" type="ORF">ACJHVH_06310</name>
</gene>
<organism evidence="3 4">
    <name type="scientific">Moraxella oculi</name>
    <dbReference type="NCBI Taxonomy" id="2940516"/>
    <lineage>
        <taxon>Bacteria</taxon>
        <taxon>Pseudomonadati</taxon>
        <taxon>Pseudomonadota</taxon>
        <taxon>Gammaproteobacteria</taxon>
        <taxon>Moraxellales</taxon>
        <taxon>Moraxellaceae</taxon>
        <taxon>Moraxella</taxon>
    </lineage>
</organism>
<proteinExistence type="predicted"/>
<dbReference type="PANTHER" id="PTHR21248">
    <property type="entry name" value="CARDIOLIPIN SYNTHASE"/>
    <property type="match status" value="1"/>
</dbReference>
<feature type="domain" description="PLD phosphodiesterase" evidence="2">
    <location>
        <begin position="177"/>
        <end position="204"/>
    </location>
</feature>
<evidence type="ECO:0000313" key="3">
    <source>
        <dbReference type="EMBL" id="MFL1732608.1"/>
    </source>
</evidence>
<sequence>MLNFFDAPLWLRRVVIGLLSIVVAVLVLAVLTYRQLPDNTQKSISHHLTPNLDGAIAKRLLPQIFQHAKESGIYMLADSRDAFLARLALVEKAEQSLDLQYYIYHDDLSGRLLSQRLIAAADRGVRVRMLLDDHTMAGMDGVIKALDDHQNIEVRLFNPYMQRQFRPLGYLTDFFRLNRRMHNKSMTADSIISIVGGRNIGNEYFDANSGIMFADLDVAVVGQGAQQTAEDFDRYWNDQSSYPASVIIGNVAPADLSGVSDEARGYLGLLMQTNFAKYLTDGQMPLVWAKTMLISDHPSKVLKKQQEQNILDKYIAPLMENAQKELVIVSPYFVPTKQGERMLSNLAKKGKSVGVLTNTLAANDVAVVHSGYAKYRKDLLKSGVKLYELKDDATVKPAAVRGAYDGQGASLHAKTFVVDGRYLYVGSFNMDPRSANLNTEMGLIIDSPKLAKSLIDQLSINLSKHTYTVSLDDEGKMIWTTQENGEMIQQDHEPESSLYRRVQVWIASHLPIEWLL</sequence>
<dbReference type="Proteomes" id="UP001624684">
    <property type="component" value="Unassembled WGS sequence"/>
</dbReference>
<evidence type="ECO:0000259" key="2">
    <source>
        <dbReference type="PROSITE" id="PS50035"/>
    </source>
</evidence>
<dbReference type="InterPro" id="IPR025202">
    <property type="entry name" value="PLD-like_dom"/>
</dbReference>
<dbReference type="SMART" id="SM00155">
    <property type="entry name" value="PLDc"/>
    <property type="match status" value="2"/>
</dbReference>
<feature type="transmembrane region" description="Helical" evidence="1">
    <location>
        <begin position="14"/>
        <end position="33"/>
    </location>
</feature>
<dbReference type="PROSITE" id="PS50035">
    <property type="entry name" value="PLD"/>
    <property type="match status" value="2"/>
</dbReference>
<dbReference type="EMBL" id="JBJJXE010000009">
    <property type="protein sequence ID" value="MFL1732608.1"/>
    <property type="molecule type" value="Genomic_DNA"/>
</dbReference>